<gene>
    <name evidence="1" type="ORF">ACJDUG_09570</name>
</gene>
<protein>
    <submittedName>
        <fullName evidence="1">Uncharacterized protein</fullName>
    </submittedName>
</protein>
<accession>A0ABW8T3T9</accession>
<dbReference type="RefSeq" id="WP_406769676.1">
    <property type="nucleotide sequence ID" value="NZ_JBJHZZ010000005.1"/>
</dbReference>
<dbReference type="EMBL" id="JBJHZZ010000005">
    <property type="protein sequence ID" value="MFL0247221.1"/>
    <property type="molecule type" value="Genomic_DNA"/>
</dbReference>
<evidence type="ECO:0000313" key="1">
    <source>
        <dbReference type="EMBL" id="MFL0247221.1"/>
    </source>
</evidence>
<comment type="caution">
    <text evidence="1">The sequence shown here is derived from an EMBL/GenBank/DDBJ whole genome shotgun (WGS) entry which is preliminary data.</text>
</comment>
<evidence type="ECO:0000313" key="2">
    <source>
        <dbReference type="Proteomes" id="UP001623591"/>
    </source>
</evidence>
<organism evidence="1 2">
    <name type="scientific">Candidatus Clostridium stratigraminis</name>
    <dbReference type="NCBI Taxonomy" id="3381661"/>
    <lineage>
        <taxon>Bacteria</taxon>
        <taxon>Bacillati</taxon>
        <taxon>Bacillota</taxon>
        <taxon>Clostridia</taxon>
        <taxon>Eubacteriales</taxon>
        <taxon>Clostridiaceae</taxon>
        <taxon>Clostridium</taxon>
    </lineage>
</organism>
<name>A0ABW8T3T9_9CLOT</name>
<sequence length="197" mass="22839">MRSKEFMKKLYRKFSDFVAVASARELEYFILDSRFSSNFNYNMKKLIDEIKEEKNGDLGFTILFNTNGEIALINGDIIGKHIGNKYNLTIEEYYKNTSLNKIVRDVINGSDKAKKDFIDISYSILYRTLAGIYSEIKCKKETVDNYKISFFLEDYYENDIGAVIACILILEDICKYIGIRENLMVEAVKDAILNKKS</sequence>
<proteinExistence type="predicted"/>
<reference evidence="1 2" key="1">
    <citation type="submission" date="2024-11" db="EMBL/GenBank/DDBJ databases">
        <authorList>
            <person name="Heng Y.C."/>
            <person name="Lim A.C.H."/>
            <person name="Lee J.K.Y."/>
            <person name="Kittelmann S."/>
        </authorList>
    </citation>
    <scope>NUCLEOTIDE SEQUENCE [LARGE SCALE GENOMIC DNA]</scope>
    <source>
        <strain evidence="1 2">WILCCON 0185</strain>
    </source>
</reference>
<keyword evidence="2" id="KW-1185">Reference proteome</keyword>
<dbReference type="Proteomes" id="UP001623591">
    <property type="component" value="Unassembled WGS sequence"/>
</dbReference>